<protein>
    <submittedName>
        <fullName evidence="3">DUF4232 domain-containing protein</fullName>
    </submittedName>
</protein>
<dbReference type="Proteomes" id="UP001595858">
    <property type="component" value="Unassembled WGS sequence"/>
</dbReference>
<name>A0ABV9STG2_9ACTN</name>
<organism evidence="3 4">
    <name type="scientific">Streptomonospora arabica</name>
    <dbReference type="NCBI Taxonomy" id="412417"/>
    <lineage>
        <taxon>Bacteria</taxon>
        <taxon>Bacillati</taxon>
        <taxon>Actinomycetota</taxon>
        <taxon>Actinomycetes</taxon>
        <taxon>Streptosporangiales</taxon>
        <taxon>Nocardiopsidaceae</taxon>
        <taxon>Streptomonospora</taxon>
    </lineage>
</organism>
<sequence>MSARTFTTAAARSLRTAVVAGVAVPALLAGAPLAAADTAGTVGTVGTVGTSGAGDSGTGPDCGFHRFKLIENGRNAAAGTMAFDFALARVSDGAGACLMPGSVEVRWVDGDGEQVGAWARQRSEPGEPFVLDEGDVAEFTMFHATTGNYVPEECEPTEAAGIEYAIGESGELSYAGLGPGLTVCADSEIQGTSLSPVTPSPYN</sequence>
<feature type="signal peptide" evidence="1">
    <location>
        <begin position="1"/>
        <end position="35"/>
    </location>
</feature>
<dbReference type="RefSeq" id="WP_344141033.1">
    <property type="nucleotide sequence ID" value="NZ_BAAAQI010000002.1"/>
</dbReference>
<comment type="caution">
    <text evidence="3">The sequence shown here is derived from an EMBL/GenBank/DDBJ whole genome shotgun (WGS) entry which is preliminary data.</text>
</comment>
<evidence type="ECO:0000256" key="1">
    <source>
        <dbReference type="SAM" id="SignalP"/>
    </source>
</evidence>
<keyword evidence="4" id="KW-1185">Reference proteome</keyword>
<feature type="domain" description="DUF4232" evidence="2">
    <location>
        <begin position="92"/>
        <end position="180"/>
    </location>
</feature>
<dbReference type="Pfam" id="PF14016">
    <property type="entry name" value="DUF4232"/>
    <property type="match status" value="1"/>
</dbReference>
<reference evidence="4" key="1">
    <citation type="journal article" date="2019" name="Int. J. Syst. Evol. Microbiol.">
        <title>The Global Catalogue of Microorganisms (GCM) 10K type strain sequencing project: providing services to taxonomists for standard genome sequencing and annotation.</title>
        <authorList>
            <consortium name="The Broad Institute Genomics Platform"/>
            <consortium name="The Broad Institute Genome Sequencing Center for Infectious Disease"/>
            <person name="Wu L."/>
            <person name="Ma J."/>
        </authorList>
    </citation>
    <scope>NUCLEOTIDE SEQUENCE [LARGE SCALE GENOMIC DNA]</scope>
    <source>
        <strain evidence="4">CGMCC 4.7304</strain>
    </source>
</reference>
<accession>A0ABV9STG2</accession>
<evidence type="ECO:0000259" key="2">
    <source>
        <dbReference type="Pfam" id="PF14016"/>
    </source>
</evidence>
<gene>
    <name evidence="3" type="ORF">ACFPCZ_23630</name>
</gene>
<proteinExistence type="predicted"/>
<evidence type="ECO:0000313" key="3">
    <source>
        <dbReference type="EMBL" id="MFC4869630.1"/>
    </source>
</evidence>
<keyword evidence="1" id="KW-0732">Signal</keyword>
<dbReference type="InterPro" id="IPR025326">
    <property type="entry name" value="DUF4232"/>
</dbReference>
<feature type="chain" id="PRO_5047539790" evidence="1">
    <location>
        <begin position="36"/>
        <end position="203"/>
    </location>
</feature>
<dbReference type="EMBL" id="JBHSIY010000029">
    <property type="protein sequence ID" value="MFC4869630.1"/>
    <property type="molecule type" value="Genomic_DNA"/>
</dbReference>
<evidence type="ECO:0000313" key="4">
    <source>
        <dbReference type="Proteomes" id="UP001595858"/>
    </source>
</evidence>